<dbReference type="Proteomes" id="UP000672032">
    <property type="component" value="Chromosome 3"/>
</dbReference>
<keyword evidence="1" id="KW-0732">Signal</keyword>
<gene>
    <name evidence="2" type="ORF">DSL72_002372</name>
</gene>
<sequence>MQFTTSILAAVAALASITSAGTVHFVNQDNTTRTIIFTPNPECDQLASITVGGHSTAIQTFPHQWVGNFFSRSAGASNNEGMLGEVCFDSWGGLTYFDVSAIVSPNDVVGVKELFPLASGTPISGCQEFPCANAYNKPDDIQTQATHETELVCLLGNLKSSKRSVGRKFNRDLVTGAGSA</sequence>
<feature type="chain" id="PRO_5032360795" description="DNase1 protein" evidence="1">
    <location>
        <begin position="21"/>
        <end position="180"/>
    </location>
</feature>
<accession>A0A8A3PCI4</accession>
<evidence type="ECO:0000256" key="1">
    <source>
        <dbReference type="SAM" id="SignalP"/>
    </source>
</evidence>
<protein>
    <recommendedName>
        <fullName evidence="4">DNase1 protein</fullName>
    </recommendedName>
</protein>
<evidence type="ECO:0000313" key="2">
    <source>
        <dbReference type="EMBL" id="QSZ32793.1"/>
    </source>
</evidence>
<evidence type="ECO:0000313" key="3">
    <source>
        <dbReference type="Proteomes" id="UP000672032"/>
    </source>
</evidence>
<organism evidence="2 3">
    <name type="scientific">Monilinia vaccinii-corymbosi</name>
    <dbReference type="NCBI Taxonomy" id="61207"/>
    <lineage>
        <taxon>Eukaryota</taxon>
        <taxon>Fungi</taxon>
        <taxon>Dikarya</taxon>
        <taxon>Ascomycota</taxon>
        <taxon>Pezizomycotina</taxon>
        <taxon>Leotiomycetes</taxon>
        <taxon>Helotiales</taxon>
        <taxon>Sclerotiniaceae</taxon>
        <taxon>Monilinia</taxon>
    </lineage>
</organism>
<dbReference type="OrthoDB" id="3513524at2759"/>
<dbReference type="AlphaFoldDB" id="A0A8A3PCI4"/>
<evidence type="ECO:0008006" key="4">
    <source>
        <dbReference type="Google" id="ProtNLM"/>
    </source>
</evidence>
<proteinExistence type="predicted"/>
<feature type="signal peptide" evidence="1">
    <location>
        <begin position="1"/>
        <end position="20"/>
    </location>
</feature>
<keyword evidence="3" id="KW-1185">Reference proteome</keyword>
<dbReference type="EMBL" id="CP063407">
    <property type="protein sequence ID" value="QSZ32793.1"/>
    <property type="molecule type" value="Genomic_DNA"/>
</dbReference>
<reference evidence="2" key="1">
    <citation type="submission" date="2020-10" db="EMBL/GenBank/DDBJ databases">
        <title>Genome Sequence of Monilinia vaccinii-corymbosi Sheds Light on Mummy Berry Disease Infection of Blueberry and Mating Type.</title>
        <authorList>
            <person name="Yow A.G."/>
            <person name="Zhang Y."/>
            <person name="Bansal K."/>
            <person name="Eacker S.M."/>
            <person name="Sullivan S."/>
            <person name="Liachko I."/>
            <person name="Cubeta M.A."/>
            <person name="Rollins J.A."/>
            <person name="Ashrafi H."/>
        </authorList>
    </citation>
    <scope>NUCLEOTIDE SEQUENCE</scope>
    <source>
        <strain evidence="2">RL-1</strain>
    </source>
</reference>
<name>A0A8A3PCI4_9HELO</name>